<dbReference type="PANTHER" id="PTHR32487:SF8">
    <property type="entry name" value="NAD-DEPENDENT EPIMERASE_DEHYDRATASE DOMAIN-CONTAINING PROTEIN"/>
    <property type="match status" value="1"/>
</dbReference>
<gene>
    <name evidence="2" type="ORF">Z519_09765</name>
</gene>
<dbReference type="Pfam" id="PF22917">
    <property type="entry name" value="PRISE"/>
    <property type="match status" value="1"/>
</dbReference>
<dbReference type="Gene3D" id="3.40.50.720">
    <property type="entry name" value="NAD(P)-binding Rossmann-like Domain"/>
    <property type="match status" value="1"/>
</dbReference>
<dbReference type="AlphaFoldDB" id="A0A0D2HYF4"/>
<feature type="domain" description="PRISE-like Rossmann-fold" evidence="1">
    <location>
        <begin position="44"/>
        <end position="241"/>
    </location>
</feature>
<dbReference type="RefSeq" id="XP_016616278.1">
    <property type="nucleotide sequence ID" value="XM_016767486.1"/>
</dbReference>
<protein>
    <recommendedName>
        <fullName evidence="1">PRISE-like Rossmann-fold domain-containing protein</fullName>
    </recommendedName>
</protein>
<dbReference type="HOGENOM" id="CLU_946652_0_0_1"/>
<dbReference type="VEuPathDB" id="FungiDB:Z519_09765"/>
<sequence length="294" mass="33051">MWKTLSRLKLYKNQRLLCLACQIFLSSPRQRQEPEICKGFLDELLTYPSPTTFKLIIGLTYRRLSKETAMVPKGDYHRVELYSGFDLGLPVDEIVTRLSVVYNVGDVGPVYVTSYTAHGKSHERLIKANVALVSNSIQALEKVCPKYSFFTLQTGEVYALLSLYSSASLSVMRAQTDPASQHYGLKFIEHIKIEIPLKESAPRVPSPWGDKIFYYVQVDEIKRLARGKKWEWCELRPDAIVCRPAPSPSPFPPIDRGSCAPWKSCALGLHVLARKTGACGDVKGPVGIRMKKQG</sequence>
<evidence type="ECO:0000259" key="1">
    <source>
        <dbReference type="Pfam" id="PF22917"/>
    </source>
</evidence>
<evidence type="ECO:0000313" key="2">
    <source>
        <dbReference type="EMBL" id="KIW89609.1"/>
    </source>
</evidence>
<organism evidence="2 3">
    <name type="scientific">Cladophialophora bantiana (strain ATCC 10958 / CBS 173.52 / CDC B-1940 / NIH 8579)</name>
    <name type="common">Xylohypha bantiana</name>
    <dbReference type="NCBI Taxonomy" id="1442370"/>
    <lineage>
        <taxon>Eukaryota</taxon>
        <taxon>Fungi</taxon>
        <taxon>Dikarya</taxon>
        <taxon>Ascomycota</taxon>
        <taxon>Pezizomycotina</taxon>
        <taxon>Eurotiomycetes</taxon>
        <taxon>Chaetothyriomycetidae</taxon>
        <taxon>Chaetothyriales</taxon>
        <taxon>Herpotrichiellaceae</taxon>
        <taxon>Cladophialophora</taxon>
    </lineage>
</organism>
<dbReference type="PANTHER" id="PTHR32487">
    <property type="entry name" value="3-OXO-DELTA(4,5)-STEROID 5-BETA-REDUCTASE"/>
    <property type="match status" value="1"/>
</dbReference>
<name>A0A0D2HYF4_CLAB1</name>
<dbReference type="EMBL" id="KN846995">
    <property type="protein sequence ID" value="KIW89609.1"/>
    <property type="molecule type" value="Genomic_DNA"/>
</dbReference>
<reference evidence="2" key="1">
    <citation type="submission" date="2015-01" db="EMBL/GenBank/DDBJ databases">
        <title>The Genome Sequence of Cladophialophora bantiana CBS 173.52.</title>
        <authorList>
            <consortium name="The Broad Institute Genomics Platform"/>
            <person name="Cuomo C."/>
            <person name="de Hoog S."/>
            <person name="Gorbushina A."/>
            <person name="Stielow B."/>
            <person name="Teixiera M."/>
            <person name="Abouelleil A."/>
            <person name="Chapman S.B."/>
            <person name="Priest M."/>
            <person name="Young S.K."/>
            <person name="Wortman J."/>
            <person name="Nusbaum C."/>
            <person name="Birren B."/>
        </authorList>
    </citation>
    <scope>NUCLEOTIDE SEQUENCE [LARGE SCALE GENOMIC DNA]</scope>
    <source>
        <strain evidence="2">CBS 173.52</strain>
    </source>
</reference>
<dbReference type="Proteomes" id="UP000053789">
    <property type="component" value="Unassembled WGS sequence"/>
</dbReference>
<accession>A0A0D2HYF4</accession>
<dbReference type="InterPro" id="IPR055222">
    <property type="entry name" value="PRISE-like_Rossmann-fold"/>
</dbReference>
<evidence type="ECO:0000313" key="3">
    <source>
        <dbReference type="Proteomes" id="UP000053789"/>
    </source>
</evidence>
<keyword evidence="3" id="KW-1185">Reference proteome</keyword>
<dbReference type="GeneID" id="27702693"/>
<dbReference type="OrthoDB" id="1731983at2759"/>
<proteinExistence type="predicted"/>